<evidence type="ECO:0000313" key="2">
    <source>
        <dbReference type="EMBL" id="GAA5513928.1"/>
    </source>
</evidence>
<dbReference type="SMART" id="SM00953">
    <property type="entry name" value="RES"/>
    <property type="match status" value="1"/>
</dbReference>
<proteinExistence type="predicted"/>
<protein>
    <recommendedName>
        <fullName evidence="1">RES domain-containing protein</fullName>
    </recommendedName>
</protein>
<reference evidence="2 3" key="1">
    <citation type="submission" date="2024-02" db="EMBL/GenBank/DDBJ databases">
        <title>Deinococcus carri NBRC 110142.</title>
        <authorList>
            <person name="Ichikawa N."/>
            <person name="Katano-Makiyama Y."/>
            <person name="Hidaka K."/>
        </authorList>
    </citation>
    <scope>NUCLEOTIDE SEQUENCE [LARGE SCALE GENOMIC DNA]</scope>
    <source>
        <strain evidence="2 3">NBRC 110142</strain>
    </source>
</reference>
<gene>
    <name evidence="2" type="ORF">Dcar01_02677</name>
</gene>
<dbReference type="RefSeq" id="WP_345466007.1">
    <property type="nucleotide sequence ID" value="NZ_BAABRP010000011.1"/>
</dbReference>
<dbReference type="EMBL" id="BAABRP010000011">
    <property type="protein sequence ID" value="GAA5513928.1"/>
    <property type="molecule type" value="Genomic_DNA"/>
</dbReference>
<sequence length="151" mass="16718">MNAYRIVHERALHQSGGRPLITQGATGRWNSQGVRITYLAEHPALAGLEMLNYVGPFRSVRGYQLYAVAIPETAIERAPETLDVHDHAQTRPFGDAWVQSGRSLALLVPSAAAPHSFNVLLNQQHPDFLALQPLPLGPYTYDERIAALVER</sequence>
<name>A0ABP9W9A8_9DEIO</name>
<comment type="caution">
    <text evidence="2">The sequence shown here is derived from an EMBL/GenBank/DDBJ whole genome shotgun (WGS) entry which is preliminary data.</text>
</comment>
<dbReference type="Proteomes" id="UP001401887">
    <property type="component" value="Unassembled WGS sequence"/>
</dbReference>
<organism evidence="2 3">
    <name type="scientific">Deinococcus carri</name>
    <dbReference type="NCBI Taxonomy" id="1211323"/>
    <lineage>
        <taxon>Bacteria</taxon>
        <taxon>Thermotogati</taxon>
        <taxon>Deinococcota</taxon>
        <taxon>Deinococci</taxon>
        <taxon>Deinococcales</taxon>
        <taxon>Deinococcaceae</taxon>
        <taxon>Deinococcus</taxon>
    </lineage>
</organism>
<feature type="domain" description="RES" evidence="1">
    <location>
        <begin position="19"/>
        <end position="133"/>
    </location>
</feature>
<keyword evidence="3" id="KW-1185">Reference proteome</keyword>
<evidence type="ECO:0000313" key="3">
    <source>
        <dbReference type="Proteomes" id="UP001401887"/>
    </source>
</evidence>
<dbReference type="Pfam" id="PF08808">
    <property type="entry name" value="RES"/>
    <property type="match status" value="1"/>
</dbReference>
<evidence type="ECO:0000259" key="1">
    <source>
        <dbReference type="SMART" id="SM00953"/>
    </source>
</evidence>
<accession>A0ABP9W9A8</accession>
<dbReference type="InterPro" id="IPR014914">
    <property type="entry name" value="RES_dom"/>
</dbReference>